<dbReference type="InterPro" id="IPR000326">
    <property type="entry name" value="PAP2/HPO"/>
</dbReference>
<evidence type="ECO:0000259" key="11">
    <source>
        <dbReference type="SMART" id="SM00014"/>
    </source>
</evidence>
<dbReference type="STRING" id="223900.GCA_000821045_02219"/>
<dbReference type="GO" id="GO:0050380">
    <property type="term" value="F:undecaprenyl-diphosphatase activity"/>
    <property type="evidence" value="ECO:0007669"/>
    <property type="project" value="UniProtKB-EC"/>
</dbReference>
<keyword evidence="6 10" id="KW-1133">Transmembrane helix</keyword>
<protein>
    <recommendedName>
        <fullName evidence="2">undecaprenyl-diphosphate phosphatase</fullName>
        <ecNumber evidence="2">3.6.1.27</ecNumber>
    </recommendedName>
    <alternativeName>
        <fullName evidence="8">Undecaprenyl pyrophosphate phosphatase</fullName>
    </alternativeName>
</protein>
<evidence type="ECO:0000256" key="2">
    <source>
        <dbReference type="ARBA" id="ARBA00012374"/>
    </source>
</evidence>
<evidence type="ECO:0000313" key="13">
    <source>
        <dbReference type="Proteomes" id="UP000186806"/>
    </source>
</evidence>
<gene>
    <name evidence="12" type="ORF">BTW10_06645</name>
</gene>
<comment type="caution">
    <text evidence="12">The sequence shown here is derived from an EMBL/GenBank/DDBJ whole genome shotgun (WGS) entry which is preliminary data.</text>
</comment>
<dbReference type="GO" id="GO:0005886">
    <property type="term" value="C:plasma membrane"/>
    <property type="evidence" value="ECO:0007669"/>
    <property type="project" value="UniProtKB-SubCell"/>
</dbReference>
<dbReference type="Proteomes" id="UP000186806">
    <property type="component" value="Unassembled WGS sequence"/>
</dbReference>
<keyword evidence="3" id="KW-1003">Cell membrane</keyword>
<accession>A0A1Q8TEB2</accession>
<sequence>MRSRPPVTFERLDSLEWQLCQRIALLSQRRFIYGLFRFCSRIGDWPAWVALTLMQPVIYGREGWHLALLWGLCAAVGALLYRLVKTRLCRERPYITFSSIPCTMPPLDRYSFPSGHTLHAVMFCTLVAASSPWLLVVVLPLSILIAASRVILGLHYVSDVAAGAILGFSIAQAGVWISMRGQWLLLTV</sequence>
<evidence type="ECO:0000256" key="10">
    <source>
        <dbReference type="SAM" id="Phobius"/>
    </source>
</evidence>
<dbReference type="PANTHER" id="PTHR14969:SF62">
    <property type="entry name" value="DECAPRENYLPHOSPHORYL-5-PHOSPHORIBOSE PHOSPHATASE RV3807C-RELATED"/>
    <property type="match status" value="1"/>
</dbReference>
<evidence type="ECO:0000256" key="9">
    <source>
        <dbReference type="ARBA" id="ARBA00047594"/>
    </source>
</evidence>
<dbReference type="AlphaFoldDB" id="A0A1Q8TEB2"/>
<evidence type="ECO:0000256" key="1">
    <source>
        <dbReference type="ARBA" id="ARBA00004651"/>
    </source>
</evidence>
<dbReference type="PANTHER" id="PTHR14969">
    <property type="entry name" value="SPHINGOSINE-1-PHOSPHATE PHOSPHOHYDROLASE"/>
    <property type="match status" value="1"/>
</dbReference>
<feature type="transmembrane region" description="Helical" evidence="10">
    <location>
        <begin position="160"/>
        <end position="179"/>
    </location>
</feature>
<feature type="transmembrane region" description="Helical" evidence="10">
    <location>
        <begin position="120"/>
        <end position="148"/>
    </location>
</feature>
<keyword evidence="4 10" id="KW-0812">Transmembrane</keyword>
<dbReference type="RefSeq" id="WP_075368729.1">
    <property type="nucleotide sequence ID" value="NZ_MSDQ01000015.1"/>
</dbReference>
<evidence type="ECO:0000313" key="12">
    <source>
        <dbReference type="EMBL" id="OLO11968.1"/>
    </source>
</evidence>
<feature type="domain" description="Phosphatidic acid phosphatase type 2/haloperoxidase" evidence="11">
    <location>
        <begin position="67"/>
        <end position="175"/>
    </location>
</feature>
<evidence type="ECO:0000256" key="4">
    <source>
        <dbReference type="ARBA" id="ARBA00022692"/>
    </source>
</evidence>
<organism evidence="12 13">
    <name type="scientific">Chromohalobacter japonicus</name>
    <dbReference type="NCBI Taxonomy" id="223900"/>
    <lineage>
        <taxon>Bacteria</taxon>
        <taxon>Pseudomonadati</taxon>
        <taxon>Pseudomonadota</taxon>
        <taxon>Gammaproteobacteria</taxon>
        <taxon>Oceanospirillales</taxon>
        <taxon>Halomonadaceae</taxon>
        <taxon>Chromohalobacter</taxon>
    </lineage>
</organism>
<dbReference type="Gene3D" id="1.20.144.10">
    <property type="entry name" value="Phosphatidic acid phosphatase type 2/haloperoxidase"/>
    <property type="match status" value="1"/>
</dbReference>
<evidence type="ECO:0000256" key="3">
    <source>
        <dbReference type="ARBA" id="ARBA00022475"/>
    </source>
</evidence>
<keyword evidence="5" id="KW-0378">Hydrolase</keyword>
<dbReference type="SUPFAM" id="SSF48317">
    <property type="entry name" value="Acid phosphatase/Vanadium-dependent haloperoxidase"/>
    <property type="match status" value="1"/>
</dbReference>
<comment type="subcellular location">
    <subcellularLocation>
        <location evidence="1">Cell membrane</location>
        <topology evidence="1">Multi-pass membrane protein</topology>
    </subcellularLocation>
</comment>
<name>A0A1Q8TEB2_9GAMM</name>
<proteinExistence type="predicted"/>
<evidence type="ECO:0000256" key="6">
    <source>
        <dbReference type="ARBA" id="ARBA00022989"/>
    </source>
</evidence>
<dbReference type="Pfam" id="PF01569">
    <property type="entry name" value="PAP2"/>
    <property type="match status" value="1"/>
</dbReference>
<keyword evidence="13" id="KW-1185">Reference proteome</keyword>
<keyword evidence="7 10" id="KW-0472">Membrane</keyword>
<feature type="transmembrane region" description="Helical" evidence="10">
    <location>
        <begin position="63"/>
        <end position="84"/>
    </location>
</feature>
<dbReference type="EC" id="3.6.1.27" evidence="2"/>
<evidence type="ECO:0000256" key="8">
    <source>
        <dbReference type="ARBA" id="ARBA00032707"/>
    </source>
</evidence>
<dbReference type="SMART" id="SM00014">
    <property type="entry name" value="acidPPc"/>
    <property type="match status" value="1"/>
</dbReference>
<dbReference type="InterPro" id="IPR036938">
    <property type="entry name" value="PAP2/HPO_sf"/>
</dbReference>
<reference evidence="12 13" key="1">
    <citation type="submission" date="2016-12" db="EMBL/GenBank/DDBJ databases">
        <title>Draft genome sequences of strains Salinicola socius SMB35, Salinicola sp. MH3R3-1 and Chromohalobacter sp. SMB17 from the Verkhnekamsk potash mining region of Russia.</title>
        <authorList>
            <person name="Mavrodi D.V."/>
            <person name="Olsson B.E."/>
            <person name="Korsakova E.S."/>
            <person name="Pyankova A."/>
            <person name="Mavrodi O.V."/>
            <person name="Plotnikova E.G."/>
        </authorList>
    </citation>
    <scope>NUCLEOTIDE SEQUENCE [LARGE SCALE GENOMIC DNA]</scope>
    <source>
        <strain evidence="12 13">SMB17</strain>
    </source>
</reference>
<dbReference type="EMBL" id="MSDQ01000015">
    <property type="protein sequence ID" value="OLO11968.1"/>
    <property type="molecule type" value="Genomic_DNA"/>
</dbReference>
<evidence type="ECO:0000256" key="5">
    <source>
        <dbReference type="ARBA" id="ARBA00022801"/>
    </source>
</evidence>
<evidence type="ECO:0000256" key="7">
    <source>
        <dbReference type="ARBA" id="ARBA00023136"/>
    </source>
</evidence>
<dbReference type="CDD" id="cd01610">
    <property type="entry name" value="PAP2_like"/>
    <property type="match status" value="1"/>
</dbReference>
<comment type="catalytic activity">
    <reaction evidence="9">
        <text>di-trans,octa-cis-undecaprenyl diphosphate + H2O = di-trans,octa-cis-undecaprenyl phosphate + phosphate + H(+)</text>
        <dbReference type="Rhea" id="RHEA:28094"/>
        <dbReference type="ChEBI" id="CHEBI:15377"/>
        <dbReference type="ChEBI" id="CHEBI:15378"/>
        <dbReference type="ChEBI" id="CHEBI:43474"/>
        <dbReference type="ChEBI" id="CHEBI:58405"/>
        <dbReference type="ChEBI" id="CHEBI:60392"/>
        <dbReference type="EC" id="3.6.1.27"/>
    </reaction>
</comment>